<dbReference type="RefSeq" id="WP_062184452.1">
    <property type="nucleotide sequence ID" value="NZ_BBXL01000027.1"/>
</dbReference>
<dbReference type="OrthoDB" id="997957at2"/>
<proteinExistence type="predicted"/>
<evidence type="ECO:0008006" key="4">
    <source>
        <dbReference type="Google" id="ProtNLM"/>
    </source>
</evidence>
<sequence>MKKKILLLMGVFLLGITNAQVGINTQNPLGVFHIDPKGDTSAIGVNDLDDFIVTNDGKVGIGTSNPQTTLDVNGSMRYSDGTEFDGYILRSIDGLGNAYWSEQRLVNQMILPDQTNIESIVSNTIYNITNGNPHYMGVSITIPEPGIWKLFFKANYRQYVKGNKAYYILWYLSASSTANTNIEKAFSSYSGSAFDSRYIIVTSNCTFLITTTTANTKLYLWAEGFSGTMTTTEFNIPYVTGDGFNFWALPMN</sequence>
<dbReference type="EMBL" id="FQUC01000020">
    <property type="protein sequence ID" value="SHG28895.1"/>
    <property type="molecule type" value="Genomic_DNA"/>
</dbReference>
<dbReference type="STRING" id="1346286.SAMN05444362_12024"/>
<evidence type="ECO:0000256" key="1">
    <source>
        <dbReference type="SAM" id="SignalP"/>
    </source>
</evidence>
<keyword evidence="1" id="KW-0732">Signal</keyword>
<name>A0A1M5IKX4_9BACT</name>
<dbReference type="AlphaFoldDB" id="A0A1M5IKX4"/>
<feature type="signal peptide" evidence="1">
    <location>
        <begin position="1"/>
        <end position="19"/>
    </location>
</feature>
<keyword evidence="3" id="KW-1185">Reference proteome</keyword>
<dbReference type="Proteomes" id="UP000184480">
    <property type="component" value="Unassembled WGS sequence"/>
</dbReference>
<organism evidence="2 3">
    <name type="scientific">Dysgonomonas macrotermitis</name>
    <dbReference type="NCBI Taxonomy" id="1346286"/>
    <lineage>
        <taxon>Bacteria</taxon>
        <taxon>Pseudomonadati</taxon>
        <taxon>Bacteroidota</taxon>
        <taxon>Bacteroidia</taxon>
        <taxon>Bacteroidales</taxon>
        <taxon>Dysgonomonadaceae</taxon>
        <taxon>Dysgonomonas</taxon>
    </lineage>
</organism>
<accession>A0A1M5IKX4</accession>
<reference evidence="3" key="1">
    <citation type="submission" date="2016-11" db="EMBL/GenBank/DDBJ databases">
        <authorList>
            <person name="Varghese N."/>
            <person name="Submissions S."/>
        </authorList>
    </citation>
    <scope>NUCLEOTIDE SEQUENCE [LARGE SCALE GENOMIC DNA]</scope>
    <source>
        <strain evidence="3">DSM 27370</strain>
    </source>
</reference>
<feature type="chain" id="PRO_5009911121" description="Cleaved Adhesin Domain" evidence="1">
    <location>
        <begin position="20"/>
        <end position="252"/>
    </location>
</feature>
<evidence type="ECO:0000313" key="3">
    <source>
        <dbReference type="Proteomes" id="UP000184480"/>
    </source>
</evidence>
<gene>
    <name evidence="2" type="ORF">SAMN05444362_12024</name>
</gene>
<protein>
    <recommendedName>
        <fullName evidence="4">Cleaved Adhesin Domain</fullName>
    </recommendedName>
</protein>
<evidence type="ECO:0000313" key="2">
    <source>
        <dbReference type="EMBL" id="SHG28895.1"/>
    </source>
</evidence>